<gene>
    <name evidence="1" type="ORF">THS5294_00655</name>
</gene>
<proteinExistence type="predicted"/>
<protein>
    <submittedName>
        <fullName evidence="1">Uncharacterized protein</fullName>
    </submittedName>
</protein>
<dbReference type="Proteomes" id="UP000051298">
    <property type="component" value="Unassembled WGS sequence"/>
</dbReference>
<dbReference type="AlphaFoldDB" id="A0A0N7LT07"/>
<evidence type="ECO:0000313" key="1">
    <source>
        <dbReference type="EMBL" id="CUH59370.1"/>
    </source>
</evidence>
<name>A0A0N7LT07_9RHOB</name>
<dbReference type="EMBL" id="CYRX01000010">
    <property type="protein sequence ID" value="CUH59370.1"/>
    <property type="molecule type" value="Genomic_DNA"/>
</dbReference>
<reference evidence="1 2" key="1">
    <citation type="submission" date="2015-09" db="EMBL/GenBank/DDBJ databases">
        <authorList>
            <consortium name="Swine Surveillance"/>
        </authorList>
    </citation>
    <scope>NUCLEOTIDE SEQUENCE [LARGE SCALE GENOMIC DNA]</scope>
    <source>
        <strain evidence="1 2">CECT 5294</strain>
    </source>
</reference>
<sequence>MKISPIRHVNYLASLCLEEHERSSIDWAFSTSREAIAHSIA</sequence>
<organism evidence="1 2">
    <name type="scientific">Thalassobacter stenotrophicus</name>
    <dbReference type="NCBI Taxonomy" id="266809"/>
    <lineage>
        <taxon>Bacteria</taxon>
        <taxon>Pseudomonadati</taxon>
        <taxon>Pseudomonadota</taxon>
        <taxon>Alphaproteobacteria</taxon>
        <taxon>Rhodobacterales</taxon>
        <taxon>Roseobacteraceae</taxon>
        <taxon>Thalassobacter</taxon>
    </lineage>
</organism>
<accession>A0A0N7LT07</accession>
<evidence type="ECO:0000313" key="2">
    <source>
        <dbReference type="Proteomes" id="UP000051298"/>
    </source>
</evidence>